<dbReference type="PROSITE" id="PS50042">
    <property type="entry name" value="CNMP_BINDING_3"/>
    <property type="match status" value="1"/>
</dbReference>
<dbReference type="Gene3D" id="2.60.120.10">
    <property type="entry name" value="Jelly Rolls"/>
    <property type="match status" value="1"/>
</dbReference>
<dbReference type="Proteomes" id="UP001190700">
    <property type="component" value="Unassembled WGS sequence"/>
</dbReference>
<dbReference type="CDD" id="cd00038">
    <property type="entry name" value="CAP_ED"/>
    <property type="match status" value="1"/>
</dbReference>
<proteinExistence type="predicted"/>
<accession>A0AAE0CGK3</accession>
<dbReference type="InterPro" id="IPR000595">
    <property type="entry name" value="cNMP-bd_dom"/>
</dbReference>
<evidence type="ECO:0000313" key="4">
    <source>
        <dbReference type="Proteomes" id="UP001190700"/>
    </source>
</evidence>
<protein>
    <recommendedName>
        <fullName evidence="2">Cyclic nucleotide-binding domain-containing protein</fullName>
    </recommendedName>
</protein>
<organism evidence="3 4">
    <name type="scientific">Cymbomonas tetramitiformis</name>
    <dbReference type="NCBI Taxonomy" id="36881"/>
    <lineage>
        <taxon>Eukaryota</taxon>
        <taxon>Viridiplantae</taxon>
        <taxon>Chlorophyta</taxon>
        <taxon>Pyramimonadophyceae</taxon>
        <taxon>Pyramimonadales</taxon>
        <taxon>Pyramimonadaceae</taxon>
        <taxon>Cymbomonas</taxon>
    </lineage>
</organism>
<evidence type="ECO:0000256" key="1">
    <source>
        <dbReference type="SAM" id="MobiDB-lite"/>
    </source>
</evidence>
<feature type="non-terminal residue" evidence="3">
    <location>
        <position position="1"/>
    </location>
</feature>
<name>A0AAE0CGK3_9CHLO</name>
<sequence>IRRFQPKDIVLAKGAVGSYMCIVVDGDLEIHEGMETLSAKPGDVVAEMAMYYARPMQHEVVAKTAATLLTIGLQELETALQQYPEQRHVLEMAAVERMLNRIKDDEPPVLFFGSALHRTPIKLRAVGFEVSQMRPALGGRAAASTRGDYGEPLAGVSCSPLREMPGTTPTPAAASGPG</sequence>
<reference evidence="3 4" key="1">
    <citation type="journal article" date="2015" name="Genome Biol. Evol.">
        <title>Comparative Genomics of a Bacterivorous Green Alga Reveals Evolutionary Causalities and Consequences of Phago-Mixotrophic Mode of Nutrition.</title>
        <authorList>
            <person name="Burns J.A."/>
            <person name="Paasch A."/>
            <person name="Narechania A."/>
            <person name="Kim E."/>
        </authorList>
    </citation>
    <scope>NUCLEOTIDE SEQUENCE [LARGE SCALE GENOMIC DNA]</scope>
    <source>
        <strain evidence="3 4">PLY_AMNH</strain>
    </source>
</reference>
<dbReference type="SUPFAM" id="SSF51206">
    <property type="entry name" value="cAMP-binding domain-like"/>
    <property type="match status" value="1"/>
</dbReference>
<keyword evidence="4" id="KW-1185">Reference proteome</keyword>
<dbReference type="Pfam" id="PF00027">
    <property type="entry name" value="cNMP_binding"/>
    <property type="match status" value="1"/>
</dbReference>
<feature type="region of interest" description="Disordered" evidence="1">
    <location>
        <begin position="140"/>
        <end position="178"/>
    </location>
</feature>
<feature type="domain" description="Cyclic nucleotide-binding" evidence="2">
    <location>
        <begin position="1"/>
        <end position="97"/>
    </location>
</feature>
<evidence type="ECO:0000259" key="2">
    <source>
        <dbReference type="PROSITE" id="PS50042"/>
    </source>
</evidence>
<comment type="caution">
    <text evidence="3">The sequence shown here is derived from an EMBL/GenBank/DDBJ whole genome shotgun (WGS) entry which is preliminary data.</text>
</comment>
<dbReference type="AlphaFoldDB" id="A0AAE0CGK3"/>
<dbReference type="InterPro" id="IPR014710">
    <property type="entry name" value="RmlC-like_jellyroll"/>
</dbReference>
<evidence type="ECO:0000313" key="3">
    <source>
        <dbReference type="EMBL" id="KAK3254671.1"/>
    </source>
</evidence>
<dbReference type="InterPro" id="IPR018490">
    <property type="entry name" value="cNMP-bd_dom_sf"/>
</dbReference>
<dbReference type="EMBL" id="LGRX02023290">
    <property type="protein sequence ID" value="KAK3254671.1"/>
    <property type="molecule type" value="Genomic_DNA"/>
</dbReference>
<gene>
    <name evidence="3" type="ORF">CYMTET_36122</name>
</gene>